<gene>
    <name evidence="8" type="primary">LOC103182870</name>
</gene>
<dbReference type="Gene3D" id="4.10.1040.10">
    <property type="entry name" value="DM DNA-binding domain"/>
    <property type="match status" value="1"/>
</dbReference>
<dbReference type="PANTHER" id="PTHR12322:SF53">
    <property type="entry name" value="DOUBLESEX-MAB RELATED 11E"/>
    <property type="match status" value="1"/>
</dbReference>
<dbReference type="InParanoid" id="A0A4W3ID75"/>
<dbReference type="Ensembl" id="ENSCMIT00000028670.1">
    <property type="protein sequence ID" value="ENSCMIP00000028224.1"/>
    <property type="gene ID" value="ENSCMIG00000012266.1"/>
</dbReference>
<dbReference type="SUPFAM" id="SSF82927">
    <property type="entry name" value="Cysteine-rich DNA binding domain, (DM domain)"/>
    <property type="match status" value="1"/>
</dbReference>
<protein>
    <submittedName>
        <fullName evidence="8">Doublesex- and mab-3-related transcription factor A2-like</fullName>
    </submittedName>
</protein>
<dbReference type="InterPro" id="IPR005173">
    <property type="entry name" value="DMA"/>
</dbReference>
<dbReference type="GO" id="GO:0046872">
    <property type="term" value="F:metal ion binding"/>
    <property type="evidence" value="ECO:0007669"/>
    <property type="project" value="UniProtKB-KW"/>
</dbReference>
<dbReference type="GeneTree" id="ENSGT00940000168442"/>
<name>A0A4W3ID75_CALMI</name>
<comment type="subcellular location">
    <subcellularLocation>
        <location evidence="6">Nucleus</location>
    </subcellularLocation>
</comment>
<dbReference type="PANTHER" id="PTHR12322">
    <property type="entry name" value="DOUBLESEX AND MAB-3 RELATED TRANSCRIPTION FACTOR DMRT"/>
    <property type="match status" value="1"/>
</dbReference>
<evidence type="ECO:0000256" key="3">
    <source>
        <dbReference type="ARBA" id="ARBA00022833"/>
    </source>
</evidence>
<dbReference type="FunFam" id="4.10.1040.10:FF:000001">
    <property type="entry name" value="doublesex- and mab-3-related transcription factor 1"/>
    <property type="match status" value="1"/>
</dbReference>
<dbReference type="InterPro" id="IPR001275">
    <property type="entry name" value="DM_DNA-bd"/>
</dbReference>
<sequence>MKPILMAGSTVEKGVRKPKCARCRNHGVLAWLKGHKRLCPYSGCACVKCILISERRRVMAAQVALRRQQAVEDAMSLGCFSPGPVLPQGTTAQHYQVSARSKQRGAAMIADGPQLEEIKEEGKGMKGERLQSQCGWRWPRSDLSTDRLSHSEILQRLFPAQPSSGLELVLQGCNGDVVKAIEHFLSTGDDARRNFHFLSVMKEARSPMHSPMNGLHPHLVRKASLGGTNSAFTPLQGPLAAFTSAVDKKNLKMQRSYDY</sequence>
<dbReference type="PROSITE" id="PS40000">
    <property type="entry name" value="DM_1"/>
    <property type="match status" value="1"/>
</dbReference>
<evidence type="ECO:0000256" key="5">
    <source>
        <dbReference type="ARBA" id="ARBA00023242"/>
    </source>
</evidence>
<reference evidence="8" key="5">
    <citation type="submission" date="2025-09" db="UniProtKB">
        <authorList>
            <consortium name="Ensembl"/>
        </authorList>
    </citation>
    <scope>IDENTIFICATION</scope>
</reference>
<evidence type="ECO:0000313" key="8">
    <source>
        <dbReference type="Ensembl" id="ENSCMIP00000028224.1"/>
    </source>
</evidence>
<keyword evidence="4 6" id="KW-0238">DNA-binding</keyword>
<evidence type="ECO:0000256" key="6">
    <source>
        <dbReference type="PROSITE-ProRule" id="PRU00070"/>
    </source>
</evidence>
<reference evidence="9" key="1">
    <citation type="journal article" date="2006" name="Science">
        <title>Ancient noncoding elements conserved in the human genome.</title>
        <authorList>
            <person name="Venkatesh B."/>
            <person name="Kirkness E.F."/>
            <person name="Loh Y.H."/>
            <person name="Halpern A.L."/>
            <person name="Lee A.P."/>
            <person name="Johnson J."/>
            <person name="Dandona N."/>
            <person name="Viswanathan L.D."/>
            <person name="Tay A."/>
            <person name="Venter J.C."/>
            <person name="Strausberg R.L."/>
            <person name="Brenner S."/>
        </authorList>
    </citation>
    <scope>NUCLEOTIDE SEQUENCE [LARGE SCALE GENOMIC DNA]</scope>
</reference>
<dbReference type="InterPro" id="IPR009060">
    <property type="entry name" value="UBA-like_sf"/>
</dbReference>
<evidence type="ECO:0000256" key="2">
    <source>
        <dbReference type="ARBA" id="ARBA00022723"/>
    </source>
</evidence>
<dbReference type="GO" id="GO:0007548">
    <property type="term" value="P:sex differentiation"/>
    <property type="evidence" value="ECO:0007669"/>
    <property type="project" value="TreeGrafter"/>
</dbReference>
<dbReference type="CDD" id="cd14370">
    <property type="entry name" value="CUE_DMA"/>
    <property type="match status" value="1"/>
</dbReference>
<dbReference type="GO" id="GO:0000978">
    <property type="term" value="F:RNA polymerase II cis-regulatory region sequence-specific DNA binding"/>
    <property type="evidence" value="ECO:0007669"/>
    <property type="project" value="TreeGrafter"/>
</dbReference>
<reference evidence="8" key="4">
    <citation type="submission" date="2025-08" db="UniProtKB">
        <authorList>
            <consortium name="Ensembl"/>
        </authorList>
    </citation>
    <scope>IDENTIFICATION</scope>
</reference>
<dbReference type="Proteomes" id="UP000314986">
    <property type="component" value="Unassembled WGS sequence"/>
</dbReference>
<dbReference type="InterPro" id="IPR036407">
    <property type="entry name" value="DM_DNA-bd_sf"/>
</dbReference>
<dbReference type="AlphaFoldDB" id="A0A4W3ID75"/>
<feature type="domain" description="DM" evidence="7">
    <location>
        <begin position="20"/>
        <end position="67"/>
    </location>
</feature>
<dbReference type="OMA" id="HCKYKEC"/>
<proteinExistence type="inferred from homology"/>
<keyword evidence="9" id="KW-1185">Reference proteome</keyword>
<organism evidence="8 9">
    <name type="scientific">Callorhinchus milii</name>
    <name type="common">Ghost shark</name>
    <dbReference type="NCBI Taxonomy" id="7868"/>
    <lineage>
        <taxon>Eukaryota</taxon>
        <taxon>Metazoa</taxon>
        <taxon>Chordata</taxon>
        <taxon>Craniata</taxon>
        <taxon>Vertebrata</taxon>
        <taxon>Chondrichthyes</taxon>
        <taxon>Holocephali</taxon>
        <taxon>Chimaeriformes</taxon>
        <taxon>Callorhinchidae</taxon>
        <taxon>Callorhinchus</taxon>
    </lineage>
</organism>
<keyword evidence="3 6" id="KW-0862">Zinc</keyword>
<dbReference type="SUPFAM" id="SSF46934">
    <property type="entry name" value="UBA-like"/>
    <property type="match status" value="1"/>
</dbReference>
<dbReference type="PROSITE" id="PS50809">
    <property type="entry name" value="DM_2"/>
    <property type="match status" value="1"/>
</dbReference>
<evidence type="ECO:0000256" key="1">
    <source>
        <dbReference type="ARBA" id="ARBA00006834"/>
    </source>
</evidence>
<dbReference type="STRING" id="7868.ENSCMIP00000028224"/>
<dbReference type="InterPro" id="IPR026607">
    <property type="entry name" value="DMRT"/>
</dbReference>
<feature type="DNA-binding region" description="DM" evidence="6">
    <location>
        <begin position="20"/>
        <end position="67"/>
    </location>
</feature>
<keyword evidence="5 6" id="KW-0539">Nucleus</keyword>
<evidence type="ECO:0000256" key="4">
    <source>
        <dbReference type="ARBA" id="ARBA00023125"/>
    </source>
</evidence>
<accession>A0A4W3ID75</accession>
<keyword evidence="2 6" id="KW-0479">Metal-binding</keyword>
<dbReference type="Pfam" id="PF03474">
    <property type="entry name" value="DMA"/>
    <property type="match status" value="1"/>
</dbReference>
<evidence type="ECO:0000313" key="9">
    <source>
        <dbReference type="Proteomes" id="UP000314986"/>
    </source>
</evidence>
<dbReference type="SMART" id="SM00301">
    <property type="entry name" value="DM"/>
    <property type="match status" value="1"/>
</dbReference>
<reference evidence="9" key="2">
    <citation type="journal article" date="2007" name="PLoS Biol.">
        <title>Survey sequencing and comparative analysis of the elephant shark (Callorhinchus milii) genome.</title>
        <authorList>
            <person name="Venkatesh B."/>
            <person name="Kirkness E.F."/>
            <person name="Loh Y.H."/>
            <person name="Halpern A.L."/>
            <person name="Lee A.P."/>
            <person name="Johnson J."/>
            <person name="Dandona N."/>
            <person name="Viswanathan L.D."/>
            <person name="Tay A."/>
            <person name="Venter J.C."/>
            <person name="Strausberg R.L."/>
            <person name="Brenner S."/>
        </authorList>
    </citation>
    <scope>NUCLEOTIDE SEQUENCE [LARGE SCALE GENOMIC DNA]</scope>
</reference>
<comment type="similarity">
    <text evidence="1">Belongs to the DMRT family.</text>
</comment>
<evidence type="ECO:0000259" key="7">
    <source>
        <dbReference type="PROSITE" id="PS50809"/>
    </source>
</evidence>
<dbReference type="Pfam" id="PF00751">
    <property type="entry name" value="DM"/>
    <property type="match status" value="1"/>
</dbReference>
<dbReference type="GO" id="GO:0005634">
    <property type="term" value="C:nucleus"/>
    <property type="evidence" value="ECO:0007669"/>
    <property type="project" value="UniProtKB-SubCell"/>
</dbReference>
<dbReference type="GO" id="GO:0000981">
    <property type="term" value="F:DNA-binding transcription factor activity, RNA polymerase II-specific"/>
    <property type="evidence" value="ECO:0007669"/>
    <property type="project" value="TreeGrafter"/>
</dbReference>
<reference evidence="9" key="3">
    <citation type="journal article" date="2014" name="Nature">
        <title>Elephant shark genome provides unique insights into gnathostome evolution.</title>
        <authorList>
            <consortium name="International Elephant Shark Genome Sequencing Consortium"/>
            <person name="Venkatesh B."/>
            <person name="Lee A.P."/>
            <person name="Ravi V."/>
            <person name="Maurya A.K."/>
            <person name="Lian M.M."/>
            <person name="Swann J.B."/>
            <person name="Ohta Y."/>
            <person name="Flajnik M.F."/>
            <person name="Sutoh Y."/>
            <person name="Kasahara M."/>
            <person name="Hoon S."/>
            <person name="Gangu V."/>
            <person name="Roy S.W."/>
            <person name="Irimia M."/>
            <person name="Korzh V."/>
            <person name="Kondrychyn I."/>
            <person name="Lim Z.W."/>
            <person name="Tay B.H."/>
            <person name="Tohari S."/>
            <person name="Kong K.W."/>
            <person name="Ho S."/>
            <person name="Lorente-Galdos B."/>
            <person name="Quilez J."/>
            <person name="Marques-Bonet T."/>
            <person name="Raney B.J."/>
            <person name="Ingham P.W."/>
            <person name="Tay A."/>
            <person name="Hillier L.W."/>
            <person name="Minx P."/>
            <person name="Boehm T."/>
            <person name="Wilson R.K."/>
            <person name="Brenner S."/>
            <person name="Warren W.C."/>
        </authorList>
    </citation>
    <scope>NUCLEOTIDE SEQUENCE [LARGE SCALE GENOMIC DNA]</scope>
</reference>